<accession>A0ABU8NJW2</accession>
<protein>
    <submittedName>
        <fullName evidence="2">DUF5908 family protein</fullName>
    </submittedName>
</protein>
<name>A0ABU8NJW2_9SPHI</name>
<sequence>MPIIINEIEIAVSVSDDASSSGAHQGSNTPSKEDIIKECVEQVMEILKQKNER</sequence>
<dbReference type="RefSeq" id="WP_172662897.1">
    <property type="nucleotide sequence ID" value="NZ_CBFGNQ010000002.1"/>
</dbReference>
<proteinExistence type="predicted"/>
<comment type="caution">
    <text evidence="2">The sequence shown here is derived from an EMBL/GenBank/DDBJ whole genome shotgun (WGS) entry which is preliminary data.</text>
</comment>
<keyword evidence="3" id="KW-1185">Reference proteome</keyword>
<dbReference type="Pfam" id="PF19265">
    <property type="entry name" value="DUF5908"/>
    <property type="match status" value="1"/>
</dbReference>
<evidence type="ECO:0000256" key="1">
    <source>
        <dbReference type="SAM" id="MobiDB-lite"/>
    </source>
</evidence>
<feature type="region of interest" description="Disordered" evidence="1">
    <location>
        <begin position="15"/>
        <end position="34"/>
    </location>
</feature>
<dbReference type="InterPro" id="IPR045459">
    <property type="entry name" value="DUF5908"/>
</dbReference>
<gene>
    <name evidence="2" type="ORF">WAE58_08875</name>
</gene>
<dbReference type="EMBL" id="JBBEUB010000002">
    <property type="protein sequence ID" value="MEJ2902539.1"/>
    <property type="molecule type" value="Genomic_DNA"/>
</dbReference>
<reference evidence="2 3" key="1">
    <citation type="submission" date="2024-03" db="EMBL/GenBank/DDBJ databases">
        <title>Sequence of Lycoming College Course Isolates.</title>
        <authorList>
            <person name="Plotts O."/>
            <person name="Newman J."/>
        </authorList>
    </citation>
    <scope>NUCLEOTIDE SEQUENCE [LARGE SCALE GENOMIC DNA]</scope>
    <source>
        <strain evidence="2 3">CJB-3</strain>
    </source>
</reference>
<dbReference type="Proteomes" id="UP001378956">
    <property type="component" value="Unassembled WGS sequence"/>
</dbReference>
<organism evidence="2 3">
    <name type="scientific">Pedobacter panaciterrae</name>
    <dbReference type="NCBI Taxonomy" id="363849"/>
    <lineage>
        <taxon>Bacteria</taxon>
        <taxon>Pseudomonadati</taxon>
        <taxon>Bacteroidota</taxon>
        <taxon>Sphingobacteriia</taxon>
        <taxon>Sphingobacteriales</taxon>
        <taxon>Sphingobacteriaceae</taxon>
        <taxon>Pedobacter</taxon>
    </lineage>
</organism>
<evidence type="ECO:0000313" key="2">
    <source>
        <dbReference type="EMBL" id="MEJ2902539.1"/>
    </source>
</evidence>
<evidence type="ECO:0000313" key="3">
    <source>
        <dbReference type="Proteomes" id="UP001378956"/>
    </source>
</evidence>